<accession>A0ABW5AUH5</accession>
<dbReference type="EMBL" id="JBHUHY010000003">
    <property type="protein sequence ID" value="MFD2186376.1"/>
    <property type="molecule type" value="Genomic_DNA"/>
</dbReference>
<feature type="domain" description="HPt" evidence="1">
    <location>
        <begin position="25"/>
        <end position="91"/>
    </location>
</feature>
<dbReference type="InterPro" id="IPR036641">
    <property type="entry name" value="HPT_dom_sf"/>
</dbReference>
<evidence type="ECO:0000313" key="3">
    <source>
        <dbReference type="Proteomes" id="UP001597344"/>
    </source>
</evidence>
<keyword evidence="3" id="KW-1185">Reference proteome</keyword>
<dbReference type="InterPro" id="IPR008207">
    <property type="entry name" value="Sig_transdc_His_kin_Hpt_dom"/>
</dbReference>
<dbReference type="Proteomes" id="UP001597344">
    <property type="component" value="Unassembled WGS sequence"/>
</dbReference>
<protein>
    <submittedName>
        <fullName evidence="2">Hpt domain-containing protein</fullName>
    </submittedName>
</protein>
<dbReference type="SUPFAM" id="SSF47226">
    <property type="entry name" value="Histidine-containing phosphotransfer domain, HPT domain"/>
    <property type="match status" value="1"/>
</dbReference>
<gene>
    <name evidence="2" type="ORF">ACFSJT_06195</name>
</gene>
<dbReference type="RefSeq" id="WP_378319351.1">
    <property type="nucleotide sequence ID" value="NZ_JBHUHY010000003.1"/>
</dbReference>
<evidence type="ECO:0000313" key="2">
    <source>
        <dbReference type="EMBL" id="MFD2186376.1"/>
    </source>
</evidence>
<name>A0ABW5AUH5_9FLAO</name>
<organism evidence="2 3">
    <name type="scientific">Aquimarina celericrescens</name>
    <dbReference type="NCBI Taxonomy" id="1964542"/>
    <lineage>
        <taxon>Bacteria</taxon>
        <taxon>Pseudomonadati</taxon>
        <taxon>Bacteroidota</taxon>
        <taxon>Flavobacteriia</taxon>
        <taxon>Flavobacteriales</taxon>
        <taxon>Flavobacteriaceae</taxon>
        <taxon>Aquimarina</taxon>
    </lineage>
</organism>
<dbReference type="Pfam" id="PF01627">
    <property type="entry name" value="Hpt"/>
    <property type="match status" value="1"/>
</dbReference>
<comment type="caution">
    <text evidence="2">The sequence shown here is derived from an EMBL/GenBank/DDBJ whole genome shotgun (WGS) entry which is preliminary data.</text>
</comment>
<sequence length="106" mass="12265">MTETPNLTYIKELAAGSDAFEQKIISIIKREFPEELHEFLDNYTAKSFSKAAENVHKLKHKIGMMGFEKGYQTAIDFEEGLKNNDTSLYSEFMLILESIEYFLKTL</sequence>
<evidence type="ECO:0000259" key="1">
    <source>
        <dbReference type="Pfam" id="PF01627"/>
    </source>
</evidence>
<reference evidence="3" key="1">
    <citation type="journal article" date="2019" name="Int. J. Syst. Evol. Microbiol.">
        <title>The Global Catalogue of Microorganisms (GCM) 10K type strain sequencing project: providing services to taxonomists for standard genome sequencing and annotation.</title>
        <authorList>
            <consortium name="The Broad Institute Genomics Platform"/>
            <consortium name="The Broad Institute Genome Sequencing Center for Infectious Disease"/>
            <person name="Wu L."/>
            <person name="Ma J."/>
        </authorList>
    </citation>
    <scope>NUCLEOTIDE SEQUENCE [LARGE SCALE GENOMIC DNA]</scope>
    <source>
        <strain evidence="3">DT92</strain>
    </source>
</reference>
<dbReference type="Gene3D" id="1.20.120.160">
    <property type="entry name" value="HPT domain"/>
    <property type="match status" value="1"/>
</dbReference>
<proteinExistence type="predicted"/>